<name>U6L8Q5_EIMTE</name>
<protein>
    <submittedName>
        <fullName evidence="2">Uncharacterized protein</fullName>
    </submittedName>
</protein>
<dbReference type="RefSeq" id="XP_013235666.1">
    <property type="nucleotide sequence ID" value="XM_013380212.1"/>
</dbReference>
<evidence type="ECO:0000256" key="1">
    <source>
        <dbReference type="SAM" id="MobiDB-lite"/>
    </source>
</evidence>
<evidence type="ECO:0000313" key="2">
    <source>
        <dbReference type="EMBL" id="CDJ44919.1"/>
    </source>
</evidence>
<reference evidence="2" key="1">
    <citation type="submission" date="2013-10" db="EMBL/GenBank/DDBJ databases">
        <title>Genomic analysis of the causative agents of coccidiosis in chickens.</title>
        <authorList>
            <person name="Reid A.J."/>
            <person name="Blake D."/>
            <person name="Billington K."/>
            <person name="Browne H."/>
            <person name="Dunn M."/>
            <person name="Hung S."/>
            <person name="Kawahara F."/>
            <person name="Miranda-Saavedra D."/>
            <person name="Mourier T."/>
            <person name="Nagra H."/>
            <person name="Otto T.D."/>
            <person name="Rawlings N."/>
            <person name="Sanchez A."/>
            <person name="Sanders M."/>
            <person name="Subramaniam C."/>
            <person name="Tay Y."/>
            <person name="Dear P."/>
            <person name="Doerig C."/>
            <person name="Gruber A."/>
            <person name="Parkinson J."/>
            <person name="Shirley M."/>
            <person name="Wan K.L."/>
            <person name="Berriman M."/>
            <person name="Tomley F."/>
            <person name="Pain A."/>
        </authorList>
    </citation>
    <scope>NUCLEOTIDE SEQUENCE [LARGE SCALE GENOMIC DNA]</scope>
    <source>
        <strain evidence="2">Houghton</strain>
    </source>
</reference>
<feature type="region of interest" description="Disordered" evidence="1">
    <location>
        <begin position="120"/>
        <end position="177"/>
    </location>
</feature>
<reference evidence="2" key="2">
    <citation type="submission" date="2013-10" db="EMBL/GenBank/DDBJ databases">
        <authorList>
            <person name="Aslett M."/>
        </authorList>
    </citation>
    <scope>NUCLEOTIDE SEQUENCE [LARGE SCALE GENOMIC DNA]</scope>
    <source>
        <strain evidence="2">Houghton</strain>
    </source>
</reference>
<sequence length="304" mass="33878">FVVSGGELPHSLVQQWAAVGLLLLKDHNKIAFVAGIQFAKACIRAGDMDDLAAWLPSMLGVLKNPNAPKARMKIRHLIEKLCKVMGEEAVEKAMPEEHMPLLRHLLRTERRRTVRRLIRQTLKDTGESEDESEDSKEERKGFTDSETEQEEEEEEKEKEKEERIEHVGGPEAVGLKSLLDAFEEDSEDDRRGRRKRRAAAAAAATGLSVFESAGGDDPTDLLLDFCCSSAAQQILAAQQPRKDRRTAAAAKGQKRELKFSQLKLNSEGKILLSEEEEDPKNDANAPKFSIGKETPASSRRKGLK</sequence>
<feature type="non-terminal residue" evidence="2">
    <location>
        <position position="304"/>
    </location>
</feature>
<feature type="region of interest" description="Disordered" evidence="1">
    <location>
        <begin position="270"/>
        <end position="304"/>
    </location>
</feature>
<evidence type="ECO:0000313" key="3">
    <source>
        <dbReference type="Proteomes" id="UP000030747"/>
    </source>
</evidence>
<feature type="compositionally biased region" description="Acidic residues" evidence="1">
    <location>
        <begin position="145"/>
        <end position="156"/>
    </location>
</feature>
<feature type="non-terminal residue" evidence="2">
    <location>
        <position position="1"/>
    </location>
</feature>
<dbReference type="GeneID" id="25255853"/>
<dbReference type="AlphaFoldDB" id="U6L8Q5"/>
<dbReference type="InterPro" id="IPR016024">
    <property type="entry name" value="ARM-type_fold"/>
</dbReference>
<dbReference type="VEuPathDB" id="ToxoDB:ETH2_1245300"/>
<keyword evidence="3" id="KW-1185">Reference proteome</keyword>
<dbReference type="Proteomes" id="UP000030747">
    <property type="component" value="Unassembled WGS sequence"/>
</dbReference>
<accession>U6L8Q5</accession>
<dbReference type="SUPFAM" id="SSF48371">
    <property type="entry name" value="ARM repeat"/>
    <property type="match status" value="1"/>
</dbReference>
<dbReference type="EMBL" id="HG677825">
    <property type="protein sequence ID" value="CDJ44919.1"/>
    <property type="molecule type" value="Genomic_DNA"/>
</dbReference>
<gene>
    <name evidence="2" type="ORF">ETH_00033935</name>
</gene>
<dbReference type="VEuPathDB" id="ToxoDB:ETH_00033935"/>
<feature type="compositionally biased region" description="Basic and acidic residues" evidence="1">
    <location>
        <begin position="157"/>
        <end position="168"/>
    </location>
</feature>
<dbReference type="OrthoDB" id="331288at2759"/>
<organism evidence="2 3">
    <name type="scientific">Eimeria tenella</name>
    <name type="common">Coccidian parasite</name>
    <dbReference type="NCBI Taxonomy" id="5802"/>
    <lineage>
        <taxon>Eukaryota</taxon>
        <taxon>Sar</taxon>
        <taxon>Alveolata</taxon>
        <taxon>Apicomplexa</taxon>
        <taxon>Conoidasida</taxon>
        <taxon>Coccidia</taxon>
        <taxon>Eucoccidiorida</taxon>
        <taxon>Eimeriorina</taxon>
        <taxon>Eimeriidae</taxon>
        <taxon>Eimeria</taxon>
    </lineage>
</organism>
<proteinExistence type="predicted"/>